<proteinExistence type="predicted"/>
<comment type="caution">
    <text evidence="3">The sequence shown here is derived from an EMBL/GenBank/DDBJ whole genome shotgun (WGS) entry which is preliminary data.</text>
</comment>
<feature type="domain" description="TERF1-interacting nuclear factor 2 N-terminal" evidence="2">
    <location>
        <begin position="44"/>
        <end position="192"/>
    </location>
</feature>
<reference evidence="3" key="1">
    <citation type="submission" date="2020-08" db="EMBL/GenBank/DDBJ databases">
        <title>Chromosome-level assembly of Southern catfish (Silurus meridionalis) provides insights into visual adaptation to the nocturnal and benthic lifestyles.</title>
        <authorList>
            <person name="Zhang Y."/>
            <person name="Wang D."/>
            <person name="Peng Z."/>
        </authorList>
    </citation>
    <scope>NUCLEOTIDE SEQUENCE</scope>
    <source>
        <strain evidence="3">SWU-2019-XX</strain>
        <tissue evidence="3">Muscle</tissue>
    </source>
</reference>
<dbReference type="Pfam" id="PF14973">
    <property type="entry name" value="TINF2_N"/>
    <property type="match status" value="1"/>
</dbReference>
<evidence type="ECO:0000259" key="2">
    <source>
        <dbReference type="Pfam" id="PF14973"/>
    </source>
</evidence>
<feature type="region of interest" description="Disordered" evidence="1">
    <location>
        <begin position="464"/>
        <end position="486"/>
    </location>
</feature>
<evidence type="ECO:0000313" key="3">
    <source>
        <dbReference type="EMBL" id="KAF7706565.1"/>
    </source>
</evidence>
<dbReference type="GO" id="GO:0070187">
    <property type="term" value="C:shelterin complex"/>
    <property type="evidence" value="ECO:0007669"/>
    <property type="project" value="InterPro"/>
</dbReference>
<dbReference type="GO" id="GO:1904356">
    <property type="term" value="P:regulation of telomere maintenance via telomere lengthening"/>
    <property type="evidence" value="ECO:0007669"/>
    <property type="project" value="TreeGrafter"/>
</dbReference>
<keyword evidence="4" id="KW-1185">Reference proteome</keyword>
<evidence type="ECO:0000313" key="4">
    <source>
        <dbReference type="Proteomes" id="UP000606274"/>
    </source>
</evidence>
<feature type="region of interest" description="Disordered" evidence="1">
    <location>
        <begin position="1"/>
        <end position="20"/>
    </location>
</feature>
<protein>
    <recommendedName>
        <fullName evidence="2">TERF1-interacting nuclear factor 2 N-terminal domain-containing protein</fullName>
    </recommendedName>
</protein>
<dbReference type="Proteomes" id="UP000606274">
    <property type="component" value="Unassembled WGS sequence"/>
</dbReference>
<feature type="region of interest" description="Disordered" evidence="1">
    <location>
        <begin position="256"/>
        <end position="326"/>
    </location>
</feature>
<feature type="region of interest" description="Disordered" evidence="1">
    <location>
        <begin position="368"/>
        <end position="441"/>
    </location>
</feature>
<gene>
    <name evidence="3" type="ORF">HF521_019819</name>
</gene>
<dbReference type="OrthoDB" id="8652439at2759"/>
<dbReference type="GO" id="GO:0042162">
    <property type="term" value="F:telomeric DNA binding"/>
    <property type="evidence" value="ECO:0007669"/>
    <property type="project" value="TreeGrafter"/>
</dbReference>
<evidence type="ECO:0000256" key="1">
    <source>
        <dbReference type="SAM" id="MobiDB-lite"/>
    </source>
</evidence>
<dbReference type="PANTHER" id="PTHR15512:SF0">
    <property type="entry name" value="TERF1-INTERACTING NUCLEAR FACTOR 2"/>
    <property type="match status" value="1"/>
</dbReference>
<dbReference type="EMBL" id="JABFDY010000006">
    <property type="protein sequence ID" value="KAF7706565.1"/>
    <property type="molecule type" value="Genomic_DNA"/>
</dbReference>
<feature type="compositionally biased region" description="Polar residues" evidence="1">
    <location>
        <begin position="297"/>
        <end position="317"/>
    </location>
</feature>
<organism evidence="3 4">
    <name type="scientific">Silurus meridionalis</name>
    <name type="common">Southern catfish</name>
    <name type="synonym">Silurus soldatovi meridionalis</name>
    <dbReference type="NCBI Taxonomy" id="175797"/>
    <lineage>
        <taxon>Eukaryota</taxon>
        <taxon>Metazoa</taxon>
        <taxon>Chordata</taxon>
        <taxon>Craniata</taxon>
        <taxon>Vertebrata</taxon>
        <taxon>Euteleostomi</taxon>
        <taxon>Actinopterygii</taxon>
        <taxon>Neopterygii</taxon>
        <taxon>Teleostei</taxon>
        <taxon>Ostariophysi</taxon>
        <taxon>Siluriformes</taxon>
        <taxon>Siluridae</taxon>
        <taxon>Silurus</taxon>
    </lineage>
</organism>
<feature type="compositionally biased region" description="Basic and acidic residues" evidence="1">
    <location>
        <begin position="392"/>
        <end position="412"/>
    </location>
</feature>
<dbReference type="InterPro" id="IPR029400">
    <property type="entry name" value="TINF2_N"/>
</dbReference>
<feature type="compositionally biased region" description="Basic and acidic residues" evidence="1">
    <location>
        <begin position="429"/>
        <end position="441"/>
    </location>
</feature>
<name>A0A8T0BHW7_SILME</name>
<dbReference type="AlphaFoldDB" id="A0A8T0BHW7"/>
<dbReference type="InterPro" id="IPR039098">
    <property type="entry name" value="TINF2"/>
</dbReference>
<dbReference type="GO" id="GO:0016233">
    <property type="term" value="P:telomere capping"/>
    <property type="evidence" value="ECO:0007669"/>
    <property type="project" value="InterPro"/>
</dbReference>
<feature type="compositionally biased region" description="Low complexity" evidence="1">
    <location>
        <begin position="264"/>
        <end position="278"/>
    </location>
</feature>
<sequence>MRSGKARNKNNNNNNFEDSSDEPLPIASLRLLAPPLRLVSAAMWKVMQQRDVMLYGKLEEFVTSVSGTVPGLLIYRHQAKLTVGLRARLILEQLRVVQSSDTELILQQLERLHAPAIPNNKRKRTDQKVETAVKNFHTLVRTLLGNPAEREQFFKEEFDSQYGPQYDSALEKLLWEFLTRLDQLLPVPDLAQTVSWLTEAPAVLEECVRSASQPQLLKTLLQHEKCLGHLDSAASVPSSTGDSILSSLSLPLSGKVRDSDLSGSTPTPNIIPSPTSSTQKSDKKQARGSGSHINPVIGSTSTTGIPREASTNQNVASISDKDSEEAVSEVSSYTLVKSKSCEKRELLENVPDEEHCVGKVLITVISQTPTPTSSEVEEEDESQIRPVRKSSRKSDVKHKQSTRTGDKMPDIGRKRKRTKSSKTPCRNSQDTKQREMEGLHADLDSPMTRQLRVIIPRLDLKQYRTETNEDHPTTSSRQPVADGASPVRNVDAANRKRKLSFTATPEKNLSCNHDKQVSAGSPCIPTLTPVRMESAVFPVAESTDDIIVDSEDEATEKVKGRLFTKRYCKTKSDTYIPTLHEFWTPAFRRDLLSPGNGCR</sequence>
<accession>A0A8T0BHW7</accession>
<dbReference type="CDD" id="cd11657">
    <property type="entry name" value="TIN2_N"/>
    <property type="match status" value="1"/>
</dbReference>
<dbReference type="PANTHER" id="PTHR15512">
    <property type="entry name" value="TERF1-INTERACTING NUCLEAR FACTOR 2"/>
    <property type="match status" value="1"/>
</dbReference>